<dbReference type="RefSeq" id="WP_135530051.1">
    <property type="nucleotide sequence ID" value="NZ_SRKZ01000002.1"/>
</dbReference>
<evidence type="ECO:0000256" key="2">
    <source>
        <dbReference type="SAM" id="SignalP"/>
    </source>
</evidence>
<protein>
    <submittedName>
        <fullName evidence="3">Uncharacterized protein</fullName>
    </submittedName>
</protein>
<gene>
    <name evidence="3" type="ORF">EU557_09010</name>
</gene>
<dbReference type="Proteomes" id="UP000298284">
    <property type="component" value="Unassembled WGS sequence"/>
</dbReference>
<dbReference type="AlphaFoldDB" id="A0A4Z0MQI7"/>
<sequence length="95" mass="9948">MRYILYSLFAVGLSAVATTTAAAQTRPNEFWTEHSASAGTPVIDSSELMAILVADKAPVKEAPQAASPQHKLVPASGTGGKRASAATTTARRKRH</sequence>
<organism evidence="3 4">
    <name type="scientific">Hymenobacter wooponensis</name>
    <dbReference type="NCBI Taxonomy" id="1525360"/>
    <lineage>
        <taxon>Bacteria</taxon>
        <taxon>Pseudomonadati</taxon>
        <taxon>Bacteroidota</taxon>
        <taxon>Cytophagia</taxon>
        <taxon>Cytophagales</taxon>
        <taxon>Hymenobacteraceae</taxon>
        <taxon>Hymenobacter</taxon>
    </lineage>
</organism>
<comment type="caution">
    <text evidence="3">The sequence shown here is derived from an EMBL/GenBank/DDBJ whole genome shotgun (WGS) entry which is preliminary data.</text>
</comment>
<keyword evidence="2" id="KW-0732">Signal</keyword>
<evidence type="ECO:0000313" key="3">
    <source>
        <dbReference type="EMBL" id="TGD81670.1"/>
    </source>
</evidence>
<feature type="region of interest" description="Disordered" evidence="1">
    <location>
        <begin position="60"/>
        <end position="95"/>
    </location>
</feature>
<keyword evidence="4" id="KW-1185">Reference proteome</keyword>
<reference evidence="3 4" key="1">
    <citation type="submission" date="2019-04" db="EMBL/GenBank/DDBJ databases">
        <authorList>
            <person name="Feng G."/>
            <person name="Zhang J."/>
            <person name="Zhu H."/>
        </authorList>
    </citation>
    <scope>NUCLEOTIDE SEQUENCE [LARGE SCALE GENOMIC DNA]</scope>
    <source>
        <strain evidence="3 4">JCM 19491</strain>
    </source>
</reference>
<dbReference type="EMBL" id="SRKZ01000002">
    <property type="protein sequence ID" value="TGD81670.1"/>
    <property type="molecule type" value="Genomic_DNA"/>
</dbReference>
<feature type="signal peptide" evidence="2">
    <location>
        <begin position="1"/>
        <end position="23"/>
    </location>
</feature>
<proteinExistence type="predicted"/>
<feature type="chain" id="PRO_5021431867" evidence="2">
    <location>
        <begin position="24"/>
        <end position="95"/>
    </location>
</feature>
<name>A0A4Z0MQI7_9BACT</name>
<evidence type="ECO:0000313" key="4">
    <source>
        <dbReference type="Proteomes" id="UP000298284"/>
    </source>
</evidence>
<evidence type="ECO:0000256" key="1">
    <source>
        <dbReference type="SAM" id="MobiDB-lite"/>
    </source>
</evidence>
<accession>A0A4Z0MQI7</accession>